<evidence type="ECO:0000313" key="4">
    <source>
        <dbReference type="EMBL" id="GLI28636.1"/>
    </source>
</evidence>
<feature type="domain" description="DUF58" evidence="3">
    <location>
        <begin position="215"/>
        <end position="301"/>
    </location>
</feature>
<protein>
    <recommendedName>
        <fullName evidence="3">DUF58 domain-containing protein</fullName>
    </recommendedName>
</protein>
<evidence type="ECO:0000256" key="2">
    <source>
        <dbReference type="SAM" id="Phobius"/>
    </source>
</evidence>
<sequence length="450" mass="48048">MTGGVGSRLAEWPRPTRRGAALIAVGAIVFVNALVLDRRDFILLGLIGIAVPLVAMGFTAWRIPRLDVVRSFVPGVVAAGGTTTASAVVRNRGRRTLDGARWRDTAHRLETPAESVLPSLGRWEGGPPGGGDTVRLEYTLRLPRRGVFTAGPLQVSLSDPFGLARIERGYGRTHDLIATPRVTALGASANGPASLDGVLLELQRQSHPNADELIAREYRHGDPLRRVNWPATARHGEIMVRQEEQRSDPDARLIIDTALHGRGRTSFATGDDRYHHPFELGVELAASVGVHLLRGGFRLTVSETGASQLEPGPRRRAGGLFGDAPVEYQGGVGERAFLEGLAHLATPGARGGGTTDSAGAPHDDPRGATGRARRPAFAVLVDIAPAEAEALAALRPAFEPAVAFVQESVRRTLVADLEESGWRCVPVRTAQDIAEAWHSLPADRGSSDAR</sequence>
<reference evidence="4" key="1">
    <citation type="submission" date="2022-12" db="EMBL/GenBank/DDBJ databases">
        <title>Reference genome sequencing for broad-spectrum identification of bacterial and archaeal isolates by mass spectrometry.</title>
        <authorList>
            <person name="Sekiguchi Y."/>
            <person name="Tourlousse D.M."/>
        </authorList>
    </citation>
    <scope>NUCLEOTIDE SEQUENCE</scope>
    <source>
        <strain evidence="4">14</strain>
    </source>
</reference>
<organism evidence="4 5">
    <name type="scientific">Agromyces rhizosphaerae</name>
    <dbReference type="NCBI Taxonomy" id="88374"/>
    <lineage>
        <taxon>Bacteria</taxon>
        <taxon>Bacillati</taxon>
        <taxon>Actinomycetota</taxon>
        <taxon>Actinomycetes</taxon>
        <taxon>Micrococcales</taxon>
        <taxon>Microbacteriaceae</taxon>
        <taxon>Agromyces</taxon>
    </lineage>
</organism>
<keyword evidence="2" id="KW-1133">Transmembrane helix</keyword>
<proteinExistence type="predicted"/>
<dbReference type="EMBL" id="BSDP01000001">
    <property type="protein sequence ID" value="GLI28636.1"/>
    <property type="molecule type" value="Genomic_DNA"/>
</dbReference>
<dbReference type="RefSeq" id="WP_281886184.1">
    <property type="nucleotide sequence ID" value="NZ_BSDP01000001.1"/>
</dbReference>
<dbReference type="PANTHER" id="PTHR34351:SF1">
    <property type="entry name" value="SLR1927 PROTEIN"/>
    <property type="match status" value="1"/>
</dbReference>
<name>A0A9W6FQJ7_9MICO</name>
<gene>
    <name evidence="4" type="ORF">ARHIZOSPH14_28780</name>
</gene>
<dbReference type="PANTHER" id="PTHR34351">
    <property type="entry name" value="SLR1927 PROTEIN-RELATED"/>
    <property type="match status" value="1"/>
</dbReference>
<dbReference type="AlphaFoldDB" id="A0A9W6FQJ7"/>
<feature type="region of interest" description="Disordered" evidence="1">
    <location>
        <begin position="347"/>
        <end position="371"/>
    </location>
</feature>
<keyword evidence="5" id="KW-1185">Reference proteome</keyword>
<feature type="transmembrane region" description="Helical" evidence="2">
    <location>
        <begin position="20"/>
        <end position="36"/>
    </location>
</feature>
<dbReference type="Proteomes" id="UP001144396">
    <property type="component" value="Unassembled WGS sequence"/>
</dbReference>
<keyword evidence="2" id="KW-0472">Membrane</keyword>
<evidence type="ECO:0000256" key="1">
    <source>
        <dbReference type="SAM" id="MobiDB-lite"/>
    </source>
</evidence>
<dbReference type="Pfam" id="PF01882">
    <property type="entry name" value="DUF58"/>
    <property type="match status" value="1"/>
</dbReference>
<dbReference type="InterPro" id="IPR002881">
    <property type="entry name" value="DUF58"/>
</dbReference>
<comment type="caution">
    <text evidence="4">The sequence shown here is derived from an EMBL/GenBank/DDBJ whole genome shotgun (WGS) entry which is preliminary data.</text>
</comment>
<evidence type="ECO:0000313" key="5">
    <source>
        <dbReference type="Proteomes" id="UP001144396"/>
    </source>
</evidence>
<feature type="transmembrane region" description="Helical" evidence="2">
    <location>
        <begin position="41"/>
        <end position="61"/>
    </location>
</feature>
<accession>A0A9W6FQJ7</accession>
<keyword evidence="2" id="KW-0812">Transmembrane</keyword>
<evidence type="ECO:0000259" key="3">
    <source>
        <dbReference type="Pfam" id="PF01882"/>
    </source>
</evidence>